<protein>
    <submittedName>
        <fullName evidence="2">Uncharacterized protein</fullName>
    </submittedName>
</protein>
<proteinExistence type="predicted"/>
<comment type="caution">
    <text evidence="2">The sequence shown here is derived from an EMBL/GenBank/DDBJ whole genome shotgun (WGS) entry which is preliminary data.</text>
</comment>
<feature type="non-terminal residue" evidence="2">
    <location>
        <position position="96"/>
    </location>
</feature>
<feature type="non-terminal residue" evidence="2">
    <location>
        <position position="1"/>
    </location>
</feature>
<dbReference type="RefSeq" id="WP_378211386.1">
    <property type="nucleotide sequence ID" value="NZ_JBHLZP010000503.1"/>
</dbReference>
<organism evidence="2 3">
    <name type="scientific">Actinoallomurus acaciae</name>
    <dbReference type="NCBI Taxonomy" id="502577"/>
    <lineage>
        <taxon>Bacteria</taxon>
        <taxon>Bacillati</taxon>
        <taxon>Actinomycetota</taxon>
        <taxon>Actinomycetes</taxon>
        <taxon>Streptosporangiales</taxon>
        <taxon>Thermomonosporaceae</taxon>
        <taxon>Actinoallomurus</taxon>
    </lineage>
</organism>
<dbReference type="EMBL" id="JBHLZP010000503">
    <property type="protein sequence ID" value="MFB9838360.1"/>
    <property type="molecule type" value="Genomic_DNA"/>
</dbReference>
<keyword evidence="3" id="KW-1185">Reference proteome</keyword>
<sequence>AASVGGREAHDAAMLASLSGEALHRLVNRGYEPPPRQRERVLFSCAAASRAADGALLFDADGMPIPLDGLLSNAEEPTHPFTRISPEEPVGEAAAR</sequence>
<gene>
    <name evidence="2" type="ORF">ACFFNX_40040</name>
</gene>
<evidence type="ECO:0000313" key="2">
    <source>
        <dbReference type="EMBL" id="MFB9838360.1"/>
    </source>
</evidence>
<reference evidence="2 3" key="1">
    <citation type="submission" date="2024-09" db="EMBL/GenBank/DDBJ databases">
        <authorList>
            <person name="Sun Q."/>
            <person name="Mori K."/>
        </authorList>
    </citation>
    <scope>NUCLEOTIDE SEQUENCE [LARGE SCALE GENOMIC DNA]</scope>
    <source>
        <strain evidence="2 3">TBRC 0563</strain>
    </source>
</reference>
<dbReference type="Proteomes" id="UP001589627">
    <property type="component" value="Unassembled WGS sequence"/>
</dbReference>
<name>A0ABV5YTE7_9ACTN</name>
<accession>A0ABV5YTE7</accession>
<evidence type="ECO:0000313" key="3">
    <source>
        <dbReference type="Proteomes" id="UP001589627"/>
    </source>
</evidence>
<feature type="region of interest" description="Disordered" evidence="1">
    <location>
        <begin position="69"/>
        <end position="96"/>
    </location>
</feature>
<evidence type="ECO:0000256" key="1">
    <source>
        <dbReference type="SAM" id="MobiDB-lite"/>
    </source>
</evidence>